<accession>A0A5C2SFS1</accession>
<reference evidence="2" key="1">
    <citation type="journal article" date="2018" name="Genome Biol. Evol.">
        <title>Genomics and development of Lentinus tigrinus, a white-rot wood-decaying mushroom with dimorphic fruiting bodies.</title>
        <authorList>
            <person name="Wu B."/>
            <person name="Xu Z."/>
            <person name="Knudson A."/>
            <person name="Carlson A."/>
            <person name="Chen N."/>
            <person name="Kovaka S."/>
            <person name="LaButti K."/>
            <person name="Lipzen A."/>
            <person name="Pennachio C."/>
            <person name="Riley R."/>
            <person name="Schakwitz W."/>
            <person name="Umezawa K."/>
            <person name="Ohm R.A."/>
            <person name="Grigoriev I.V."/>
            <person name="Nagy L.G."/>
            <person name="Gibbons J."/>
            <person name="Hibbett D."/>
        </authorList>
    </citation>
    <scope>NUCLEOTIDE SEQUENCE [LARGE SCALE GENOMIC DNA]</scope>
    <source>
        <strain evidence="2">ALCF2SS1-6</strain>
    </source>
</reference>
<dbReference type="EMBL" id="ML122260">
    <property type="protein sequence ID" value="RPD62019.1"/>
    <property type="molecule type" value="Genomic_DNA"/>
</dbReference>
<evidence type="ECO:0000313" key="3">
    <source>
        <dbReference type="Proteomes" id="UP000313359"/>
    </source>
</evidence>
<proteinExistence type="predicted"/>
<gene>
    <name evidence="2" type="ORF">L227DRAFT_573888</name>
</gene>
<dbReference type="Proteomes" id="UP000313359">
    <property type="component" value="Unassembled WGS sequence"/>
</dbReference>
<sequence>MSRSKATARLGRSRGTREYGVEESPDKALAAPRASRLWAATDGPIWESVPAHPHAPVSRNSTTALNCSSSVSSIATPMLHVSHTRGDRNRVPVYTDRSGFWRSVLLASQSFADLGMDTFNQLFTTMKSTLSASITPQRNDVSTQVHGRLSAVPTALRIPLRFHGSSCSRAIFVSTSCNFVPPLTAFRVPSRHIRIWFKNRISQ</sequence>
<dbReference type="AlphaFoldDB" id="A0A5C2SFS1"/>
<evidence type="ECO:0000313" key="2">
    <source>
        <dbReference type="EMBL" id="RPD62019.1"/>
    </source>
</evidence>
<keyword evidence="3" id="KW-1185">Reference proteome</keyword>
<organism evidence="2 3">
    <name type="scientific">Lentinus tigrinus ALCF2SS1-6</name>
    <dbReference type="NCBI Taxonomy" id="1328759"/>
    <lineage>
        <taxon>Eukaryota</taxon>
        <taxon>Fungi</taxon>
        <taxon>Dikarya</taxon>
        <taxon>Basidiomycota</taxon>
        <taxon>Agaricomycotina</taxon>
        <taxon>Agaricomycetes</taxon>
        <taxon>Polyporales</taxon>
        <taxon>Polyporaceae</taxon>
        <taxon>Lentinus</taxon>
    </lineage>
</organism>
<protein>
    <submittedName>
        <fullName evidence="2">Uncharacterized protein</fullName>
    </submittedName>
</protein>
<feature type="region of interest" description="Disordered" evidence="1">
    <location>
        <begin position="1"/>
        <end position="27"/>
    </location>
</feature>
<name>A0A5C2SFS1_9APHY</name>
<evidence type="ECO:0000256" key="1">
    <source>
        <dbReference type="SAM" id="MobiDB-lite"/>
    </source>
</evidence>
<feature type="compositionally biased region" description="Basic and acidic residues" evidence="1">
    <location>
        <begin position="15"/>
        <end position="26"/>
    </location>
</feature>